<dbReference type="PANTHER" id="PTHR14614">
    <property type="entry name" value="HEPATOCELLULAR CARCINOMA-ASSOCIATED ANTIGEN"/>
    <property type="match status" value="1"/>
</dbReference>
<dbReference type="KEGG" id="ccos:Pan44_32960"/>
<keyword evidence="2" id="KW-0808">Transferase</keyword>
<sequence>MLHLLPPLPALPGGWKETTFELPGRKLQIILPGDPDHLLEDPEVLAANERDDYMPYWSYLWPAAGPFARAMQSAPWPRGAEVLDLGSGVGLTGVSGLVRGDQVIFSDYDPQSLLLSRHNAVRNGLADPETLLLDWRRPMERQFRVITGCEVTYERRNHEPLIALLTSMLAPTPEGEFPSVVWIADPGRYHAAAFVALARESGFVVTILDEELKEQPAPRSNAFQIMQLVRG</sequence>
<keyword evidence="6" id="KW-1185">Reference proteome</keyword>
<dbReference type="Pfam" id="PF10294">
    <property type="entry name" value="Methyltransf_16"/>
    <property type="match status" value="1"/>
</dbReference>
<accession>A0A517SGJ8</accession>
<proteinExistence type="inferred from homology"/>
<evidence type="ECO:0008006" key="7">
    <source>
        <dbReference type="Google" id="ProtNLM"/>
    </source>
</evidence>
<dbReference type="GO" id="GO:0008168">
    <property type="term" value="F:methyltransferase activity"/>
    <property type="evidence" value="ECO:0007669"/>
    <property type="project" value="UniProtKB-KW"/>
</dbReference>
<gene>
    <name evidence="5" type="ORF">Pan44_32960</name>
</gene>
<dbReference type="RefSeq" id="WP_145031025.1">
    <property type="nucleotide sequence ID" value="NZ_CP036271.1"/>
</dbReference>
<dbReference type="PANTHER" id="PTHR14614:SF164">
    <property type="entry name" value="HISTONE-ARGININE METHYLTRANSFERASE METTL23"/>
    <property type="match status" value="1"/>
</dbReference>
<dbReference type="InterPro" id="IPR029063">
    <property type="entry name" value="SAM-dependent_MTases_sf"/>
</dbReference>
<dbReference type="OrthoDB" id="264333at2"/>
<keyword evidence="1" id="KW-0489">Methyltransferase</keyword>
<protein>
    <recommendedName>
        <fullName evidence="7">Ribosomal protein L11 methyltransferase</fullName>
    </recommendedName>
</protein>
<comment type="similarity">
    <text evidence="4">Belongs to the methyltransferase superfamily. METTL23 family.</text>
</comment>
<evidence type="ECO:0000313" key="6">
    <source>
        <dbReference type="Proteomes" id="UP000315700"/>
    </source>
</evidence>
<dbReference type="GO" id="GO:0032259">
    <property type="term" value="P:methylation"/>
    <property type="evidence" value="ECO:0007669"/>
    <property type="project" value="UniProtKB-KW"/>
</dbReference>
<evidence type="ECO:0000256" key="4">
    <source>
        <dbReference type="ARBA" id="ARBA00043988"/>
    </source>
</evidence>
<dbReference type="InParanoid" id="A0A517SGJ8"/>
<evidence type="ECO:0000256" key="1">
    <source>
        <dbReference type="ARBA" id="ARBA00022603"/>
    </source>
</evidence>
<evidence type="ECO:0000313" key="5">
    <source>
        <dbReference type="EMBL" id="QDT55253.1"/>
    </source>
</evidence>
<dbReference type="InterPro" id="IPR019410">
    <property type="entry name" value="Methyltransf_16"/>
</dbReference>
<reference evidence="5 6" key="1">
    <citation type="submission" date="2019-02" db="EMBL/GenBank/DDBJ databases">
        <title>Deep-cultivation of Planctomycetes and their phenomic and genomic characterization uncovers novel biology.</title>
        <authorList>
            <person name="Wiegand S."/>
            <person name="Jogler M."/>
            <person name="Boedeker C."/>
            <person name="Pinto D."/>
            <person name="Vollmers J."/>
            <person name="Rivas-Marin E."/>
            <person name="Kohn T."/>
            <person name="Peeters S.H."/>
            <person name="Heuer A."/>
            <person name="Rast P."/>
            <person name="Oberbeckmann S."/>
            <person name="Bunk B."/>
            <person name="Jeske O."/>
            <person name="Meyerdierks A."/>
            <person name="Storesund J.E."/>
            <person name="Kallscheuer N."/>
            <person name="Luecker S."/>
            <person name="Lage O.M."/>
            <person name="Pohl T."/>
            <person name="Merkel B.J."/>
            <person name="Hornburger P."/>
            <person name="Mueller R.-W."/>
            <person name="Bruemmer F."/>
            <person name="Labrenz M."/>
            <person name="Spormann A.M."/>
            <person name="Op den Camp H."/>
            <person name="Overmann J."/>
            <person name="Amann R."/>
            <person name="Jetten M.S.M."/>
            <person name="Mascher T."/>
            <person name="Medema M.H."/>
            <person name="Devos D.P."/>
            <person name="Kaster A.-K."/>
            <person name="Ovreas L."/>
            <person name="Rohde M."/>
            <person name="Galperin M.Y."/>
            <person name="Jogler C."/>
        </authorList>
    </citation>
    <scope>NUCLEOTIDE SEQUENCE [LARGE SCALE GENOMIC DNA]</scope>
    <source>
        <strain evidence="5 6">Pan44</strain>
    </source>
</reference>
<dbReference type="Gene3D" id="3.40.50.150">
    <property type="entry name" value="Vaccinia Virus protein VP39"/>
    <property type="match status" value="1"/>
</dbReference>
<organism evidence="5 6">
    <name type="scientific">Caulifigura coniformis</name>
    <dbReference type="NCBI Taxonomy" id="2527983"/>
    <lineage>
        <taxon>Bacteria</taxon>
        <taxon>Pseudomonadati</taxon>
        <taxon>Planctomycetota</taxon>
        <taxon>Planctomycetia</taxon>
        <taxon>Planctomycetales</taxon>
        <taxon>Planctomycetaceae</taxon>
        <taxon>Caulifigura</taxon>
    </lineage>
</organism>
<evidence type="ECO:0000256" key="2">
    <source>
        <dbReference type="ARBA" id="ARBA00022679"/>
    </source>
</evidence>
<dbReference type="SUPFAM" id="SSF53335">
    <property type="entry name" value="S-adenosyl-L-methionine-dependent methyltransferases"/>
    <property type="match status" value="1"/>
</dbReference>
<dbReference type="AlphaFoldDB" id="A0A517SGJ8"/>
<dbReference type="Proteomes" id="UP000315700">
    <property type="component" value="Chromosome"/>
</dbReference>
<evidence type="ECO:0000256" key="3">
    <source>
        <dbReference type="ARBA" id="ARBA00022691"/>
    </source>
</evidence>
<keyword evidence="3" id="KW-0949">S-adenosyl-L-methionine</keyword>
<name>A0A517SGJ8_9PLAN</name>
<dbReference type="EMBL" id="CP036271">
    <property type="protein sequence ID" value="QDT55253.1"/>
    <property type="molecule type" value="Genomic_DNA"/>
</dbReference>